<evidence type="ECO:0000313" key="9">
    <source>
        <dbReference type="EMBL" id="KAJ2783999.1"/>
    </source>
</evidence>
<accession>A0A9W8LKR0</accession>
<dbReference type="PANTHER" id="PTHR31323">
    <property type="entry name" value="MECHANOSENSITIVE ION CHANNEL PROTEIN MSY2"/>
    <property type="match status" value="1"/>
</dbReference>
<dbReference type="InterPro" id="IPR002048">
    <property type="entry name" value="EF_hand_dom"/>
</dbReference>
<evidence type="ECO:0000256" key="4">
    <source>
        <dbReference type="ARBA" id="ARBA00022989"/>
    </source>
</evidence>
<feature type="transmembrane region" description="Helical" evidence="7">
    <location>
        <begin position="488"/>
        <end position="508"/>
    </location>
</feature>
<dbReference type="PROSITE" id="PS50222">
    <property type="entry name" value="EF_HAND_2"/>
    <property type="match status" value="1"/>
</dbReference>
<dbReference type="GO" id="GO:0005262">
    <property type="term" value="F:calcium channel activity"/>
    <property type="evidence" value="ECO:0007669"/>
    <property type="project" value="TreeGrafter"/>
</dbReference>
<dbReference type="InterPro" id="IPR006685">
    <property type="entry name" value="MscS_channel_2nd"/>
</dbReference>
<dbReference type="InterPro" id="IPR023408">
    <property type="entry name" value="MscS_beta-dom_sf"/>
</dbReference>
<dbReference type="GO" id="GO:0006874">
    <property type="term" value="P:intracellular calcium ion homeostasis"/>
    <property type="evidence" value="ECO:0007669"/>
    <property type="project" value="TreeGrafter"/>
</dbReference>
<organism evidence="9 10">
    <name type="scientific">Coemansia javaensis</name>
    <dbReference type="NCBI Taxonomy" id="2761396"/>
    <lineage>
        <taxon>Eukaryota</taxon>
        <taxon>Fungi</taxon>
        <taxon>Fungi incertae sedis</taxon>
        <taxon>Zoopagomycota</taxon>
        <taxon>Kickxellomycotina</taxon>
        <taxon>Kickxellomycetes</taxon>
        <taxon>Kickxellales</taxon>
        <taxon>Kickxellaceae</taxon>
        <taxon>Coemansia</taxon>
    </lineage>
</organism>
<feature type="compositionally biased region" description="Gly residues" evidence="6">
    <location>
        <begin position="761"/>
        <end position="776"/>
    </location>
</feature>
<sequence>MAAVAFSEPAGGDRGRGPAVINVGSDDPHRPQLAYSGSTLSTPLPDIPSALHDDFNWDRTSEDGDGDEDAKDEGAREVTGFWRMHPLVRALCIIFGGGIVLITPTIGVLASHRRLPFRATLDPAAPDYQKNYNLQCVARSFALLTALWVVGVFFYHMVDMVPDGVLRVWRMFKGKRKIEKLKDRLQFFIAIKLYVKLIVISAASLVCFVIMFPNASYKFTGTVEAGHVSWDQVLFQINVALLFASVVIAIEKLMLKVIATRFHRSVYKERLEQQQYASWVLDHLNRAREQPGGGDAKGAEQRGGSLFGSGLFHGNTLPHSDPNSSQRELLDEKGGARDVEEQLGTPPPLRERSSSSFWRRKMSGGAGTGAGGHSKKPSKSLANRLWNIRDIAMDGGIDMNSNQYAGRLARKLFNALHSDRDYLVVDDFLPFFDKEEDAIKAFEFFDKDGNGDISKREMRDRVLTVYRERRLLLNDLSDMSQVVGKLDMFLTAFALVIIIIISLMVFGLDALKTLATLGTMFVAWSFIFGGTFKNVFECIVFLFQVHPYDVGDTVVINGESLTVSTIRLLSTVFFKTDGTYTVYPNSVLATTKIQNLRRSQPQSESIPVAFSFDTPLDRIYALRDRMTAFMEDNPRDYAAPVGFGVDLLENANRVQVSVGINYKNNWQDGARRGAAKTRFAFELREAIRDLGLRYALPLQPVAMVQPPPGYDEDAGGPPGAPADARSARPDTARANDANDDDSIFGPERRPAPGAHPHAAGSGSGGHGGGGGGGHGDAGAATMAMPIAAAGMAADL</sequence>
<feature type="transmembrane region" description="Helical" evidence="7">
    <location>
        <begin position="233"/>
        <end position="255"/>
    </location>
</feature>
<dbReference type="Gene3D" id="1.10.238.10">
    <property type="entry name" value="EF-hand"/>
    <property type="match status" value="1"/>
</dbReference>
<feature type="domain" description="EF-hand" evidence="8">
    <location>
        <begin position="433"/>
        <end position="468"/>
    </location>
</feature>
<keyword evidence="3" id="KW-0106">Calcium</keyword>
<dbReference type="AlphaFoldDB" id="A0A9W8LKR0"/>
<feature type="region of interest" description="Disordered" evidence="6">
    <location>
        <begin position="1"/>
        <end position="73"/>
    </location>
</feature>
<feature type="compositionally biased region" description="Low complexity" evidence="6">
    <location>
        <begin position="751"/>
        <end position="760"/>
    </location>
</feature>
<keyword evidence="5 7" id="KW-0472">Membrane</keyword>
<protein>
    <recommendedName>
        <fullName evidence="8">EF-hand domain-containing protein</fullName>
    </recommendedName>
</protein>
<evidence type="ECO:0000256" key="5">
    <source>
        <dbReference type="ARBA" id="ARBA00023136"/>
    </source>
</evidence>
<proteinExistence type="predicted"/>
<dbReference type="Proteomes" id="UP001140217">
    <property type="component" value="Unassembled WGS sequence"/>
</dbReference>
<dbReference type="InterPro" id="IPR010920">
    <property type="entry name" value="LSM_dom_sf"/>
</dbReference>
<dbReference type="Pfam" id="PF00924">
    <property type="entry name" value="MS_channel_2nd"/>
    <property type="match status" value="1"/>
</dbReference>
<evidence type="ECO:0000256" key="7">
    <source>
        <dbReference type="SAM" id="Phobius"/>
    </source>
</evidence>
<keyword evidence="4 7" id="KW-1133">Transmembrane helix</keyword>
<comment type="caution">
    <text evidence="9">The sequence shown here is derived from an EMBL/GenBank/DDBJ whole genome shotgun (WGS) entry which is preliminary data.</text>
</comment>
<dbReference type="Gene3D" id="2.30.30.60">
    <property type="match status" value="1"/>
</dbReference>
<evidence type="ECO:0000256" key="1">
    <source>
        <dbReference type="ARBA" id="ARBA00004370"/>
    </source>
</evidence>
<feature type="transmembrane region" description="Helical" evidence="7">
    <location>
        <begin position="141"/>
        <end position="166"/>
    </location>
</feature>
<feature type="transmembrane region" description="Helical" evidence="7">
    <location>
        <begin position="187"/>
        <end position="213"/>
    </location>
</feature>
<evidence type="ECO:0000256" key="2">
    <source>
        <dbReference type="ARBA" id="ARBA00022692"/>
    </source>
</evidence>
<comment type="subcellular location">
    <subcellularLocation>
        <location evidence="1">Membrane</location>
    </subcellularLocation>
</comment>
<dbReference type="Pfam" id="PF25886">
    <property type="entry name" value="Msy1"/>
    <property type="match status" value="1"/>
</dbReference>
<feature type="region of interest" description="Disordered" evidence="6">
    <location>
        <begin position="311"/>
        <end position="378"/>
    </location>
</feature>
<dbReference type="EMBL" id="JANBUL010000035">
    <property type="protein sequence ID" value="KAJ2783999.1"/>
    <property type="molecule type" value="Genomic_DNA"/>
</dbReference>
<keyword evidence="10" id="KW-1185">Reference proteome</keyword>
<feature type="compositionally biased region" description="Basic and acidic residues" evidence="6">
    <location>
        <begin position="328"/>
        <end position="340"/>
    </location>
</feature>
<evidence type="ECO:0000256" key="6">
    <source>
        <dbReference type="SAM" id="MobiDB-lite"/>
    </source>
</evidence>
<feature type="transmembrane region" description="Helical" evidence="7">
    <location>
        <begin position="514"/>
        <end position="532"/>
    </location>
</feature>
<dbReference type="PROSITE" id="PS00018">
    <property type="entry name" value="EF_HAND_1"/>
    <property type="match status" value="1"/>
</dbReference>
<dbReference type="GO" id="GO:0005509">
    <property type="term" value="F:calcium ion binding"/>
    <property type="evidence" value="ECO:0007669"/>
    <property type="project" value="InterPro"/>
</dbReference>
<dbReference type="SUPFAM" id="SSF47473">
    <property type="entry name" value="EF-hand"/>
    <property type="match status" value="1"/>
</dbReference>
<feature type="region of interest" description="Disordered" evidence="6">
    <location>
        <begin position="705"/>
        <end position="776"/>
    </location>
</feature>
<gene>
    <name evidence="9" type="ORF">H4R18_001391</name>
</gene>
<dbReference type="InterPro" id="IPR011992">
    <property type="entry name" value="EF-hand-dom_pair"/>
</dbReference>
<evidence type="ECO:0000313" key="10">
    <source>
        <dbReference type="Proteomes" id="UP001140217"/>
    </source>
</evidence>
<name>A0A9W8LKR0_9FUNG</name>
<evidence type="ECO:0000256" key="3">
    <source>
        <dbReference type="ARBA" id="ARBA00022837"/>
    </source>
</evidence>
<reference evidence="9" key="1">
    <citation type="submission" date="2022-07" db="EMBL/GenBank/DDBJ databases">
        <title>Phylogenomic reconstructions and comparative analyses of Kickxellomycotina fungi.</title>
        <authorList>
            <person name="Reynolds N.K."/>
            <person name="Stajich J.E."/>
            <person name="Barry K."/>
            <person name="Grigoriev I.V."/>
            <person name="Crous P."/>
            <person name="Smith M.E."/>
        </authorList>
    </citation>
    <scope>NUCLEOTIDE SEQUENCE</scope>
    <source>
        <strain evidence="9">NBRC 105414</strain>
    </source>
</reference>
<feature type="transmembrane region" description="Helical" evidence="7">
    <location>
        <begin position="90"/>
        <end position="110"/>
    </location>
</feature>
<dbReference type="PANTHER" id="PTHR31323:SF1">
    <property type="entry name" value="MECHANOSENSITIVE ION CHANNEL PROTEIN"/>
    <property type="match status" value="1"/>
</dbReference>
<feature type="compositionally biased region" description="Polar residues" evidence="6">
    <location>
        <begin position="317"/>
        <end position="327"/>
    </location>
</feature>
<feature type="compositionally biased region" description="Basic and acidic residues" evidence="6">
    <location>
        <begin position="51"/>
        <end position="62"/>
    </location>
</feature>
<dbReference type="OrthoDB" id="544685at2759"/>
<dbReference type="GO" id="GO:0016020">
    <property type="term" value="C:membrane"/>
    <property type="evidence" value="ECO:0007669"/>
    <property type="project" value="UniProtKB-SubCell"/>
</dbReference>
<dbReference type="InterPro" id="IPR018247">
    <property type="entry name" value="EF_Hand_1_Ca_BS"/>
</dbReference>
<dbReference type="SUPFAM" id="SSF50182">
    <property type="entry name" value="Sm-like ribonucleoproteins"/>
    <property type="match status" value="1"/>
</dbReference>
<evidence type="ECO:0000259" key="8">
    <source>
        <dbReference type="PROSITE" id="PS50222"/>
    </source>
</evidence>
<dbReference type="InterPro" id="IPR058650">
    <property type="entry name" value="Msy1/2-like"/>
</dbReference>
<keyword evidence="2 7" id="KW-0812">Transmembrane</keyword>